<sequence length="143" mass="16420">MKKVIILFISFGLFLACNSNKAKELKNPNEELVMYEFSEMALLMEEMYKTNETLKQKIVNKEAIGDFSIKFLDIHSAVLTNPKDRTESFEVFSKTFIKNQQAIFTASQENVKEQFNLMVNSCIACHKTTCTGPIPRIKKLLIN</sequence>
<reference evidence="3" key="1">
    <citation type="journal article" date="2019" name="Int. J. Syst. Evol. Microbiol.">
        <title>The Global Catalogue of Microorganisms (GCM) 10K type strain sequencing project: providing services to taxonomists for standard genome sequencing and annotation.</title>
        <authorList>
            <consortium name="The Broad Institute Genomics Platform"/>
            <consortium name="The Broad Institute Genome Sequencing Center for Infectious Disease"/>
            <person name="Wu L."/>
            <person name="Ma J."/>
        </authorList>
    </citation>
    <scope>NUCLEOTIDE SEQUENCE [LARGE SCALE GENOMIC DNA]</scope>
    <source>
        <strain evidence="3">CCUG 60022</strain>
    </source>
</reference>
<dbReference type="PROSITE" id="PS51257">
    <property type="entry name" value="PROKAR_LIPOPROTEIN"/>
    <property type="match status" value="1"/>
</dbReference>
<dbReference type="EMBL" id="JBHTIC010000005">
    <property type="protein sequence ID" value="MFD0761325.1"/>
    <property type="molecule type" value="Genomic_DNA"/>
</dbReference>
<gene>
    <name evidence="2" type="ORF">ACFQZW_04470</name>
</gene>
<comment type="caution">
    <text evidence="2">The sequence shown here is derived from an EMBL/GenBank/DDBJ whole genome shotgun (WGS) entry which is preliminary data.</text>
</comment>
<evidence type="ECO:0008006" key="4">
    <source>
        <dbReference type="Google" id="ProtNLM"/>
    </source>
</evidence>
<keyword evidence="3" id="KW-1185">Reference proteome</keyword>
<keyword evidence="1" id="KW-0732">Signal</keyword>
<protein>
    <recommendedName>
        <fullName evidence="4">Cytochrome C</fullName>
    </recommendedName>
</protein>
<dbReference type="SUPFAM" id="SSF47175">
    <property type="entry name" value="Cytochromes"/>
    <property type="match status" value="1"/>
</dbReference>
<name>A0ABW2Z4I7_9FLAO</name>
<proteinExistence type="predicted"/>
<dbReference type="RefSeq" id="WP_298265177.1">
    <property type="nucleotide sequence ID" value="NZ_JBHTIC010000005.1"/>
</dbReference>
<evidence type="ECO:0000313" key="2">
    <source>
        <dbReference type="EMBL" id="MFD0761325.1"/>
    </source>
</evidence>
<dbReference type="InterPro" id="IPR010980">
    <property type="entry name" value="Cyt_c/b562"/>
</dbReference>
<feature type="signal peptide" evidence="1">
    <location>
        <begin position="1"/>
        <end position="22"/>
    </location>
</feature>
<dbReference type="Proteomes" id="UP001597032">
    <property type="component" value="Unassembled WGS sequence"/>
</dbReference>
<evidence type="ECO:0000256" key="1">
    <source>
        <dbReference type="SAM" id="SignalP"/>
    </source>
</evidence>
<accession>A0ABW2Z4I7</accession>
<organism evidence="2 3">
    <name type="scientific">Lutibacter aestuarii</name>
    <dbReference type="NCBI Taxonomy" id="861111"/>
    <lineage>
        <taxon>Bacteria</taxon>
        <taxon>Pseudomonadati</taxon>
        <taxon>Bacteroidota</taxon>
        <taxon>Flavobacteriia</taxon>
        <taxon>Flavobacteriales</taxon>
        <taxon>Flavobacteriaceae</taxon>
        <taxon>Lutibacter</taxon>
    </lineage>
</organism>
<evidence type="ECO:0000313" key="3">
    <source>
        <dbReference type="Proteomes" id="UP001597032"/>
    </source>
</evidence>
<feature type="chain" id="PRO_5045418507" description="Cytochrome C" evidence="1">
    <location>
        <begin position="23"/>
        <end position="143"/>
    </location>
</feature>